<proteinExistence type="predicted"/>
<accession>A0A537J5Y9</accession>
<protein>
    <submittedName>
        <fullName evidence="1">Uncharacterized protein</fullName>
    </submittedName>
</protein>
<dbReference type="EMBL" id="VBAN01000370">
    <property type="protein sequence ID" value="TMI78960.1"/>
    <property type="molecule type" value="Genomic_DNA"/>
</dbReference>
<name>A0A537J5Y9_9BACT</name>
<dbReference type="PROSITE" id="PS51318">
    <property type="entry name" value="TAT"/>
    <property type="match status" value="1"/>
</dbReference>
<reference evidence="1 2" key="1">
    <citation type="journal article" date="2019" name="Nat. Microbiol.">
        <title>Mediterranean grassland soil C-N compound turnover is dependent on rainfall and depth, and is mediated by genomically divergent microorganisms.</title>
        <authorList>
            <person name="Diamond S."/>
            <person name="Andeer P.F."/>
            <person name="Li Z."/>
            <person name="Crits-Christoph A."/>
            <person name="Burstein D."/>
            <person name="Anantharaman K."/>
            <person name="Lane K.R."/>
            <person name="Thomas B.C."/>
            <person name="Pan C."/>
            <person name="Northen T.R."/>
            <person name="Banfield J.F."/>
        </authorList>
    </citation>
    <scope>NUCLEOTIDE SEQUENCE [LARGE SCALE GENOMIC DNA]</scope>
    <source>
        <strain evidence="1">NP_6</strain>
    </source>
</reference>
<feature type="non-terminal residue" evidence="1">
    <location>
        <position position="64"/>
    </location>
</feature>
<comment type="caution">
    <text evidence="1">The sequence shown here is derived from an EMBL/GenBank/DDBJ whole genome shotgun (WGS) entry which is preliminary data.</text>
</comment>
<gene>
    <name evidence="1" type="ORF">E6H03_11125</name>
</gene>
<evidence type="ECO:0000313" key="2">
    <source>
        <dbReference type="Proteomes" id="UP000318093"/>
    </source>
</evidence>
<organism evidence="1 2">
    <name type="scientific">Candidatus Segetimicrobium genomatis</name>
    <dbReference type="NCBI Taxonomy" id="2569760"/>
    <lineage>
        <taxon>Bacteria</taxon>
        <taxon>Bacillati</taxon>
        <taxon>Candidatus Sysuimicrobiota</taxon>
        <taxon>Candidatus Sysuimicrobiia</taxon>
        <taxon>Candidatus Sysuimicrobiales</taxon>
        <taxon>Candidatus Segetimicrobiaceae</taxon>
        <taxon>Candidatus Segetimicrobium</taxon>
    </lineage>
</organism>
<dbReference type="Proteomes" id="UP000318093">
    <property type="component" value="Unassembled WGS sequence"/>
</dbReference>
<dbReference type="InterPro" id="IPR006311">
    <property type="entry name" value="TAT_signal"/>
</dbReference>
<evidence type="ECO:0000313" key="1">
    <source>
        <dbReference type="EMBL" id="TMI78960.1"/>
    </source>
</evidence>
<sequence length="64" mass="6803">MTWTRRAFLNYSALLSAAALGDAVWRRPAVAAPQNAPRVGFIAHVGIAQRLPRSPAGLEVAGYA</sequence>
<dbReference type="AlphaFoldDB" id="A0A537J5Y9"/>